<reference evidence="2" key="1">
    <citation type="submission" date="2022-11" db="UniProtKB">
        <authorList>
            <consortium name="WormBaseParasite"/>
        </authorList>
    </citation>
    <scope>IDENTIFICATION</scope>
</reference>
<keyword evidence="1" id="KW-1185">Reference proteome</keyword>
<proteinExistence type="predicted"/>
<dbReference type="WBParaSite" id="nRc.2.0.1.t40538-RA">
    <property type="protein sequence ID" value="nRc.2.0.1.t40538-RA"/>
    <property type="gene ID" value="nRc.2.0.1.g40538"/>
</dbReference>
<evidence type="ECO:0000313" key="1">
    <source>
        <dbReference type="Proteomes" id="UP000887565"/>
    </source>
</evidence>
<sequence>MSTTNKAIHGITRALGPWSWTKRSFLTIADKRVGAGEEKPLRRMNYFVRIGVVFSILCCKLTYANDIIVTYVKLEAENLKNNRSATLCANYQPLDDFRRPNFSKYILDTESSEGDFCRDESAENFRGRILVARFRSRWLFPLTLACVRNVQRQNGSAIILLVENL</sequence>
<name>A0A915KSB2_ROMCU</name>
<dbReference type="AlphaFoldDB" id="A0A915KSB2"/>
<protein>
    <submittedName>
        <fullName evidence="2">Uncharacterized protein</fullName>
    </submittedName>
</protein>
<accession>A0A915KSB2</accession>
<evidence type="ECO:0000313" key="2">
    <source>
        <dbReference type="WBParaSite" id="nRc.2.0.1.t40538-RA"/>
    </source>
</evidence>
<organism evidence="1 2">
    <name type="scientific">Romanomermis culicivorax</name>
    <name type="common">Nematode worm</name>
    <dbReference type="NCBI Taxonomy" id="13658"/>
    <lineage>
        <taxon>Eukaryota</taxon>
        <taxon>Metazoa</taxon>
        <taxon>Ecdysozoa</taxon>
        <taxon>Nematoda</taxon>
        <taxon>Enoplea</taxon>
        <taxon>Dorylaimia</taxon>
        <taxon>Mermithida</taxon>
        <taxon>Mermithoidea</taxon>
        <taxon>Mermithidae</taxon>
        <taxon>Romanomermis</taxon>
    </lineage>
</organism>
<dbReference type="Proteomes" id="UP000887565">
    <property type="component" value="Unplaced"/>
</dbReference>